<dbReference type="Gene3D" id="2.60.120.260">
    <property type="entry name" value="Galactose-binding domain-like"/>
    <property type="match status" value="2"/>
</dbReference>
<comment type="caution">
    <text evidence="2">The sequence shown here is derived from an EMBL/GenBank/DDBJ whole genome shotgun (WGS) entry which is preliminary data.</text>
</comment>
<evidence type="ECO:0000313" key="2">
    <source>
        <dbReference type="EMBL" id="RED92011.1"/>
    </source>
</evidence>
<feature type="signal peptide" evidence="1">
    <location>
        <begin position="1"/>
        <end position="20"/>
    </location>
</feature>
<feature type="chain" id="PRO_5017598240" evidence="1">
    <location>
        <begin position="21"/>
        <end position="798"/>
    </location>
</feature>
<organism evidence="2 3">
    <name type="scientific">Marinoscillum furvescens DSM 4134</name>
    <dbReference type="NCBI Taxonomy" id="1122208"/>
    <lineage>
        <taxon>Bacteria</taxon>
        <taxon>Pseudomonadati</taxon>
        <taxon>Bacteroidota</taxon>
        <taxon>Cytophagia</taxon>
        <taxon>Cytophagales</taxon>
        <taxon>Reichenbachiellaceae</taxon>
        <taxon>Marinoscillum</taxon>
    </lineage>
</organism>
<dbReference type="AlphaFoldDB" id="A0A3D9KW17"/>
<evidence type="ECO:0000313" key="3">
    <source>
        <dbReference type="Proteomes" id="UP000256779"/>
    </source>
</evidence>
<protein>
    <submittedName>
        <fullName evidence="2">Putative secreted protein (Por secretion system target)</fullName>
    </submittedName>
</protein>
<name>A0A3D9KW17_MARFU</name>
<reference evidence="2 3" key="1">
    <citation type="submission" date="2018-07" db="EMBL/GenBank/DDBJ databases">
        <title>Genomic Encyclopedia of Type Strains, Phase IV (KMG-IV): sequencing the most valuable type-strain genomes for metagenomic binning, comparative biology and taxonomic classification.</title>
        <authorList>
            <person name="Goeker M."/>
        </authorList>
    </citation>
    <scope>NUCLEOTIDE SEQUENCE [LARGE SCALE GENOMIC DNA]</scope>
    <source>
        <strain evidence="2 3">DSM 4134</strain>
    </source>
</reference>
<dbReference type="EMBL" id="QREG01000034">
    <property type="protein sequence ID" value="RED92011.1"/>
    <property type="molecule type" value="Genomic_DNA"/>
</dbReference>
<dbReference type="OrthoDB" id="951859at2"/>
<evidence type="ECO:0000256" key="1">
    <source>
        <dbReference type="SAM" id="SignalP"/>
    </source>
</evidence>
<proteinExistence type="predicted"/>
<accession>A0A3D9KW17</accession>
<sequence>MKKVILLSFMTLLLSGVCLAQDWVVYSETFEDATDVSEWDEHGGATGFTTVSQNATDGVAGTGALEFSDAGFSFFIRRPVSATIGQEYQLKFDIKTTGWADETKPLEITLFGLDTLMESITINDSSEFVTITIAGIAKESTGYIQFSGDSGAGDVSVLIDNISFISNLAFHLEAAFEDSYETSSDVSNWGNSSGFTTPSHNTTGGVNGSGALELKDGGFGMSIERAITVEMDKDYLMTMDVKTSGWDNQATYPITLTITGIDDFPKTVYLNSLTDFTTISIGGRTTNSTGLIYIEGSNTSGENYVWIDNISLTYIDMETVIWDGANWNNTSGPTASDNVMIDGALTVNDDMAVNHLEVTGNGSLSVASGASLAIMGTASGTATIHRNTTGSGGYSIVGAPVVGAMLDDMFADYLYTWDGAAWSMPAGDMVPGTGYFVGYDAAAPTISLTGELVSGDQTLGVSTAGDGFNVVANPYMASISIADFLAANSSITSSVYLWNDGGQNANATDRGGDYVTVNEIGTVGTVDLGDGVSGSNSTAANTDIGSMQGFLVEATSDASVTFSPTMQTTTAGANADGNYYRTAEQPKLKLALAGAHYNEVLFGFRSDATYGVDHRYDATKKIGNDAFAFYSLIGKEKFAIQGLPLLSGETTLSLGYEVEEAGTYHLSIKELVGIPAEYQVYANYKGVTHNLSGGAVSLNLDAGIGTIELTLSSAILASRQQAAFKVFTNQGMLNIHTRSKLDQADISILDMAGRAITTLQDEQLSHGKWSKRVRLNPGEIYILRLHTREGILTQKFIY</sequence>
<dbReference type="Proteomes" id="UP000256779">
    <property type="component" value="Unassembled WGS sequence"/>
</dbReference>
<keyword evidence="1" id="KW-0732">Signal</keyword>
<gene>
    <name evidence="2" type="ORF">C7460_1344</name>
</gene>
<dbReference type="RefSeq" id="WP_115870372.1">
    <property type="nucleotide sequence ID" value="NZ_QREG01000034.1"/>
</dbReference>
<keyword evidence="3" id="KW-1185">Reference proteome</keyword>